<dbReference type="RefSeq" id="WP_231004606.1">
    <property type="nucleotide sequence ID" value="NZ_JAJNEC010000005.1"/>
</dbReference>
<evidence type="ECO:0000256" key="1">
    <source>
        <dbReference type="ARBA" id="ARBA00004496"/>
    </source>
</evidence>
<dbReference type="EC" id="6.3.2.8" evidence="3 14"/>
<keyword evidence="15" id="KW-0812">Transmembrane</keyword>
<evidence type="ECO:0000256" key="3">
    <source>
        <dbReference type="ARBA" id="ARBA00012211"/>
    </source>
</evidence>
<keyword evidence="12 14" id="KW-0961">Cell wall biogenesis/degradation</keyword>
<feature type="binding site" evidence="14">
    <location>
        <begin position="117"/>
        <end position="123"/>
    </location>
    <ligand>
        <name>ATP</name>
        <dbReference type="ChEBI" id="CHEBI:30616"/>
    </ligand>
</feature>
<dbReference type="SUPFAM" id="SSF51984">
    <property type="entry name" value="MurCD N-terminal domain"/>
    <property type="match status" value="1"/>
</dbReference>
<evidence type="ECO:0000256" key="13">
    <source>
        <dbReference type="ARBA" id="ARBA00047833"/>
    </source>
</evidence>
<keyword evidence="4 14" id="KW-0963">Cytoplasm</keyword>
<keyword evidence="10 14" id="KW-0573">Peptidoglycan synthesis</keyword>
<comment type="caution">
    <text evidence="19">The sequence shown here is derived from an EMBL/GenBank/DDBJ whole genome shotgun (WGS) entry which is preliminary data.</text>
</comment>
<dbReference type="Pfam" id="PF08245">
    <property type="entry name" value="Mur_ligase_M"/>
    <property type="match status" value="1"/>
</dbReference>
<evidence type="ECO:0000259" key="16">
    <source>
        <dbReference type="Pfam" id="PF01225"/>
    </source>
</evidence>
<comment type="subcellular location">
    <subcellularLocation>
        <location evidence="1 14">Cytoplasm</location>
    </subcellularLocation>
</comment>
<evidence type="ECO:0000259" key="17">
    <source>
        <dbReference type="Pfam" id="PF02875"/>
    </source>
</evidence>
<reference evidence="19 20" key="1">
    <citation type="submission" date="2021-11" db="EMBL/GenBank/DDBJ databases">
        <title>Genomic of Niabella pedocola.</title>
        <authorList>
            <person name="Wu T."/>
        </authorList>
    </citation>
    <scope>NUCLEOTIDE SEQUENCE [LARGE SCALE GENOMIC DNA]</scope>
    <source>
        <strain evidence="19 20">JCM 31011</strain>
    </source>
</reference>
<protein>
    <recommendedName>
        <fullName evidence="3 14">UDP-N-acetylmuramate--L-alanine ligase</fullName>
        <ecNumber evidence="3 14">6.3.2.8</ecNumber>
    </recommendedName>
    <alternativeName>
        <fullName evidence="14">UDP-N-acetylmuramoyl-L-alanine synthetase</fullName>
    </alternativeName>
</protein>
<keyword evidence="15" id="KW-0472">Membrane</keyword>
<dbReference type="InterPro" id="IPR000713">
    <property type="entry name" value="Mur_ligase_N"/>
</dbReference>
<evidence type="ECO:0000259" key="18">
    <source>
        <dbReference type="Pfam" id="PF08245"/>
    </source>
</evidence>
<comment type="similarity">
    <text evidence="14">Belongs to the MurCDEF family.</text>
</comment>
<feature type="domain" description="Mur ligase N-terminal catalytic" evidence="16">
    <location>
        <begin position="12"/>
        <end position="108"/>
    </location>
</feature>
<keyword evidence="6 14" id="KW-0132">Cell division</keyword>
<dbReference type="InterPro" id="IPR004101">
    <property type="entry name" value="Mur_ligase_C"/>
</dbReference>
<comment type="catalytic activity">
    <reaction evidence="13 14">
        <text>UDP-N-acetyl-alpha-D-muramate + L-alanine + ATP = UDP-N-acetyl-alpha-D-muramoyl-L-alanine + ADP + phosphate + H(+)</text>
        <dbReference type="Rhea" id="RHEA:23372"/>
        <dbReference type="ChEBI" id="CHEBI:15378"/>
        <dbReference type="ChEBI" id="CHEBI:30616"/>
        <dbReference type="ChEBI" id="CHEBI:43474"/>
        <dbReference type="ChEBI" id="CHEBI:57972"/>
        <dbReference type="ChEBI" id="CHEBI:70757"/>
        <dbReference type="ChEBI" id="CHEBI:83898"/>
        <dbReference type="ChEBI" id="CHEBI:456216"/>
        <dbReference type="EC" id="6.3.2.8"/>
    </reaction>
</comment>
<keyword evidence="11 14" id="KW-0131">Cell cycle</keyword>
<dbReference type="HAMAP" id="MF_00046">
    <property type="entry name" value="MurC"/>
    <property type="match status" value="1"/>
</dbReference>
<feature type="domain" description="Mur ligase central" evidence="18">
    <location>
        <begin position="115"/>
        <end position="290"/>
    </location>
</feature>
<gene>
    <name evidence="14 19" type="primary">murC</name>
    <name evidence="19" type="ORF">LQ567_11265</name>
</gene>
<name>A0ABS8PQH6_9BACT</name>
<dbReference type="InterPro" id="IPR036565">
    <property type="entry name" value="Mur-like_cat_sf"/>
</dbReference>
<evidence type="ECO:0000256" key="8">
    <source>
        <dbReference type="ARBA" id="ARBA00022840"/>
    </source>
</evidence>
<evidence type="ECO:0000256" key="14">
    <source>
        <dbReference type="HAMAP-Rule" id="MF_00046"/>
    </source>
</evidence>
<evidence type="ECO:0000313" key="20">
    <source>
        <dbReference type="Proteomes" id="UP001199816"/>
    </source>
</evidence>
<organism evidence="19 20">
    <name type="scientific">Niabella pedocola</name>
    <dbReference type="NCBI Taxonomy" id="1752077"/>
    <lineage>
        <taxon>Bacteria</taxon>
        <taxon>Pseudomonadati</taxon>
        <taxon>Bacteroidota</taxon>
        <taxon>Chitinophagia</taxon>
        <taxon>Chitinophagales</taxon>
        <taxon>Chitinophagaceae</taxon>
        <taxon>Niabella</taxon>
    </lineage>
</organism>
<evidence type="ECO:0000256" key="11">
    <source>
        <dbReference type="ARBA" id="ARBA00023306"/>
    </source>
</evidence>
<dbReference type="InterPro" id="IPR013221">
    <property type="entry name" value="Mur_ligase_cen"/>
</dbReference>
<evidence type="ECO:0000256" key="9">
    <source>
        <dbReference type="ARBA" id="ARBA00022960"/>
    </source>
</evidence>
<keyword evidence="15" id="KW-1133">Transmembrane helix</keyword>
<dbReference type="Gene3D" id="3.40.50.720">
    <property type="entry name" value="NAD(P)-binding Rossmann-like Domain"/>
    <property type="match status" value="1"/>
</dbReference>
<sequence length="460" mass="51008">MQIKKIGDLKRVYFIGIGGIGMSALARYFHSRGIAVSGYDKTETALTKALVAEGMPVHYEDNLTLAPKDADWVVYTPAIPAGHQELDYYRAEGYAVMKRSEVLQQITESSFNICVAGTHGKTTTTTMIAHLLRDSGYGCNAFLGGISANYNTNFWSSEKDVCVIEADEYDRSFLKLSPDVAVVTAVDPDHLDIYGTEEQVRQAFADFAQRLKRGGLLIRKLGIGRELKAERMWQYSLQNDSANIYAANIRIQDGGYVFDIVLPTQQIEGLQLNMGGMHNIENMVAAVAVASSLNIDAEKIKAAVASFKGVKRRFEYMIKQKDLVFIDDYAHHPEELKALINSVKTLFPQKKCTLIFQPHLYSRTKDFAQDFAAVLSMVNKAILLPVYPAREQPIPGIESNTIAELMDGGDPVLMTKEALLTWIGDDVAQHREKEFGEVIVTAGAGDIDKLVGPIKDRLLK</sequence>
<evidence type="ECO:0000256" key="12">
    <source>
        <dbReference type="ARBA" id="ARBA00023316"/>
    </source>
</evidence>
<dbReference type="InterPro" id="IPR036615">
    <property type="entry name" value="Mur_ligase_C_dom_sf"/>
</dbReference>
<keyword evidence="7 14" id="KW-0547">Nucleotide-binding</keyword>
<dbReference type="Gene3D" id="3.90.190.20">
    <property type="entry name" value="Mur ligase, C-terminal domain"/>
    <property type="match status" value="1"/>
</dbReference>
<evidence type="ECO:0000256" key="2">
    <source>
        <dbReference type="ARBA" id="ARBA00004752"/>
    </source>
</evidence>
<comment type="pathway">
    <text evidence="2 14">Cell wall biogenesis; peptidoglycan biosynthesis.</text>
</comment>
<evidence type="ECO:0000256" key="10">
    <source>
        <dbReference type="ARBA" id="ARBA00022984"/>
    </source>
</evidence>
<evidence type="ECO:0000256" key="7">
    <source>
        <dbReference type="ARBA" id="ARBA00022741"/>
    </source>
</evidence>
<evidence type="ECO:0000256" key="5">
    <source>
        <dbReference type="ARBA" id="ARBA00022598"/>
    </source>
</evidence>
<dbReference type="InterPro" id="IPR050061">
    <property type="entry name" value="MurCDEF_pg_biosynth"/>
</dbReference>
<evidence type="ECO:0000256" key="6">
    <source>
        <dbReference type="ARBA" id="ARBA00022618"/>
    </source>
</evidence>
<dbReference type="Pfam" id="PF02875">
    <property type="entry name" value="Mur_ligase_C"/>
    <property type="match status" value="1"/>
</dbReference>
<dbReference type="SUPFAM" id="SSF53623">
    <property type="entry name" value="MurD-like peptide ligases, catalytic domain"/>
    <property type="match status" value="1"/>
</dbReference>
<comment type="function">
    <text evidence="14">Cell wall formation.</text>
</comment>
<evidence type="ECO:0000256" key="4">
    <source>
        <dbReference type="ARBA" id="ARBA00022490"/>
    </source>
</evidence>
<keyword evidence="9 14" id="KW-0133">Cell shape</keyword>
<feature type="domain" description="Mur ligase C-terminal" evidence="17">
    <location>
        <begin position="312"/>
        <end position="418"/>
    </location>
</feature>
<keyword evidence="8 14" id="KW-0067">ATP-binding</keyword>
<dbReference type="PANTHER" id="PTHR43445:SF3">
    <property type="entry name" value="UDP-N-ACETYLMURAMATE--L-ALANINE LIGASE"/>
    <property type="match status" value="1"/>
</dbReference>
<dbReference type="EMBL" id="JAJNEC010000005">
    <property type="protein sequence ID" value="MCD2423342.1"/>
    <property type="molecule type" value="Genomic_DNA"/>
</dbReference>
<dbReference type="InterPro" id="IPR005758">
    <property type="entry name" value="UDP-N-AcMur_Ala_ligase_MurC"/>
</dbReference>
<accession>A0ABS8PQH6</accession>
<dbReference type="Gene3D" id="3.40.1190.10">
    <property type="entry name" value="Mur-like, catalytic domain"/>
    <property type="match status" value="1"/>
</dbReference>
<dbReference type="SUPFAM" id="SSF53244">
    <property type="entry name" value="MurD-like peptide ligases, peptide-binding domain"/>
    <property type="match status" value="1"/>
</dbReference>
<keyword evidence="20" id="KW-1185">Reference proteome</keyword>
<evidence type="ECO:0000256" key="15">
    <source>
        <dbReference type="SAM" id="Phobius"/>
    </source>
</evidence>
<evidence type="ECO:0000313" key="19">
    <source>
        <dbReference type="EMBL" id="MCD2423342.1"/>
    </source>
</evidence>
<dbReference type="Proteomes" id="UP001199816">
    <property type="component" value="Unassembled WGS sequence"/>
</dbReference>
<proteinExistence type="inferred from homology"/>
<dbReference type="PANTHER" id="PTHR43445">
    <property type="entry name" value="UDP-N-ACETYLMURAMATE--L-ALANINE LIGASE-RELATED"/>
    <property type="match status" value="1"/>
</dbReference>
<feature type="transmembrane region" description="Helical" evidence="15">
    <location>
        <begin position="12"/>
        <end position="29"/>
    </location>
</feature>
<dbReference type="Pfam" id="PF01225">
    <property type="entry name" value="Mur_ligase"/>
    <property type="match status" value="1"/>
</dbReference>
<dbReference type="NCBIfam" id="TIGR01082">
    <property type="entry name" value="murC"/>
    <property type="match status" value="1"/>
</dbReference>
<dbReference type="GO" id="GO:0008763">
    <property type="term" value="F:UDP-N-acetylmuramate-L-alanine ligase activity"/>
    <property type="evidence" value="ECO:0007669"/>
    <property type="project" value="UniProtKB-EC"/>
</dbReference>
<keyword evidence="5 14" id="KW-0436">Ligase</keyword>